<dbReference type="Proteomes" id="UP000188602">
    <property type="component" value="Unassembled WGS sequence"/>
</dbReference>
<proteinExistence type="predicted"/>
<name>A0A1V3JG77_9PAST</name>
<dbReference type="EMBL" id="MLHQ01000040">
    <property type="protein sequence ID" value="OOF55429.1"/>
    <property type="molecule type" value="Genomic_DNA"/>
</dbReference>
<evidence type="ECO:0000313" key="1">
    <source>
        <dbReference type="EMBL" id="OOF55429.1"/>
    </source>
</evidence>
<reference evidence="1 2" key="1">
    <citation type="submission" date="2016-10" db="EMBL/GenBank/DDBJ databases">
        <title>Rodentibacter gen. nov. and new species.</title>
        <authorList>
            <person name="Christensen H."/>
        </authorList>
    </citation>
    <scope>NUCLEOTIDE SEQUENCE [LARGE SCALE GENOMIC DNA]</scope>
    <source>
        <strain evidence="1 2">Ac151</strain>
    </source>
</reference>
<dbReference type="STRING" id="1907939.BKL49_11685"/>
<dbReference type="Gene3D" id="1.10.530.10">
    <property type="match status" value="1"/>
</dbReference>
<gene>
    <name evidence="1" type="ORF">BKL49_11685</name>
</gene>
<dbReference type="InterPro" id="IPR023346">
    <property type="entry name" value="Lysozyme-like_dom_sf"/>
</dbReference>
<comment type="caution">
    <text evidence="1">The sequence shown here is derived from an EMBL/GenBank/DDBJ whole genome shotgun (WGS) entry which is preliminary data.</text>
</comment>
<dbReference type="OrthoDB" id="9798982at2"/>
<protein>
    <submittedName>
        <fullName evidence="1">Uncharacterized protein</fullName>
    </submittedName>
</protein>
<accession>A0A1V3JG77</accession>
<organism evidence="1 2">
    <name type="scientific">Rodentibacter myodis</name>
    <dbReference type="NCBI Taxonomy" id="1907939"/>
    <lineage>
        <taxon>Bacteria</taxon>
        <taxon>Pseudomonadati</taxon>
        <taxon>Pseudomonadota</taxon>
        <taxon>Gammaproteobacteria</taxon>
        <taxon>Pasteurellales</taxon>
        <taxon>Pasteurellaceae</taxon>
        <taxon>Rodentibacter</taxon>
    </lineage>
</organism>
<dbReference type="SUPFAM" id="SSF53955">
    <property type="entry name" value="Lysozyme-like"/>
    <property type="match status" value="1"/>
</dbReference>
<evidence type="ECO:0000313" key="2">
    <source>
        <dbReference type="Proteomes" id="UP000188602"/>
    </source>
</evidence>
<keyword evidence="2" id="KW-1185">Reference proteome</keyword>
<dbReference type="AlphaFoldDB" id="A0A1V3JG77"/>
<sequence>MAESLLITAEMVNAVAVGKGNDQVLLAALNKYAKQYEINTPLRIAHFLAQCAHESGSFTGTSEGIYYRRIAALSNKTFRNSPQYIQDSICPPTAKYCRQPELFNLTYGGALR</sequence>